<evidence type="ECO:0000256" key="1">
    <source>
        <dbReference type="ARBA" id="ARBA00004842"/>
    </source>
</evidence>
<keyword evidence="4 11" id="KW-0028">Amino-acid biosynthesis</keyword>
<keyword evidence="11" id="KW-0963">Cytoplasm</keyword>
<comment type="subcellular location">
    <subcellularLocation>
        <location evidence="11">Cytoplasm</location>
    </subcellularLocation>
</comment>
<gene>
    <name evidence="11" type="primary">aroK</name>
    <name evidence="12" type="ORF">FM104_03670</name>
</gene>
<dbReference type="UniPathway" id="UPA00053">
    <property type="reaction ID" value="UER00088"/>
</dbReference>
<dbReference type="InterPro" id="IPR000623">
    <property type="entry name" value="Shikimate_kinase/TSH1"/>
</dbReference>
<dbReference type="PANTHER" id="PTHR21087">
    <property type="entry name" value="SHIKIMATE KINASE"/>
    <property type="match status" value="1"/>
</dbReference>
<keyword evidence="6 11" id="KW-0547">Nucleotide-binding</keyword>
<dbReference type="PROSITE" id="PS01128">
    <property type="entry name" value="SHIKIMATE_KINASE"/>
    <property type="match status" value="1"/>
</dbReference>
<dbReference type="GO" id="GO:0009423">
    <property type="term" value="P:chorismate biosynthetic process"/>
    <property type="evidence" value="ECO:0007669"/>
    <property type="project" value="UniProtKB-UniRule"/>
</dbReference>
<keyword evidence="5 11" id="KW-0808">Transferase</keyword>
<dbReference type="Pfam" id="PF01202">
    <property type="entry name" value="SKI"/>
    <property type="match status" value="1"/>
</dbReference>
<keyword evidence="9 11" id="KW-0057">Aromatic amino acid biosynthesis</keyword>
<comment type="cofactor">
    <cofactor evidence="11">
        <name>Mg(2+)</name>
        <dbReference type="ChEBI" id="CHEBI:18420"/>
    </cofactor>
    <text evidence="11">Binds 1 Mg(2+) ion per subunit.</text>
</comment>
<dbReference type="GO" id="GO:0005524">
    <property type="term" value="F:ATP binding"/>
    <property type="evidence" value="ECO:0007669"/>
    <property type="project" value="UniProtKB-UniRule"/>
</dbReference>
<dbReference type="EC" id="2.7.1.71" evidence="3 11"/>
<comment type="function">
    <text evidence="11">Catalyzes the specific phosphorylation of the 3-hydroxyl group of shikimic acid using ATP as a cosubstrate.</text>
</comment>
<dbReference type="Gene3D" id="3.40.50.300">
    <property type="entry name" value="P-loop containing nucleotide triphosphate hydrolases"/>
    <property type="match status" value="1"/>
</dbReference>
<evidence type="ECO:0000256" key="4">
    <source>
        <dbReference type="ARBA" id="ARBA00022605"/>
    </source>
</evidence>
<keyword evidence="11" id="KW-0460">Magnesium</keyword>
<reference evidence="12 13" key="1">
    <citation type="submission" date="2017-02" db="EMBL/GenBank/DDBJ databases">
        <authorList>
            <person name="Peterson S.W."/>
        </authorList>
    </citation>
    <scope>NUCLEOTIDE SEQUENCE [LARGE SCALE GENOMIC DNA]</scope>
    <source>
        <strain evidence="12 13">B Mb 05.01</strain>
    </source>
</reference>
<keyword evidence="11" id="KW-0479">Metal-binding</keyword>
<feature type="binding site" evidence="11">
    <location>
        <position position="40"/>
    </location>
    <ligand>
        <name>substrate</name>
    </ligand>
</feature>
<evidence type="ECO:0000256" key="10">
    <source>
        <dbReference type="ARBA" id="ARBA00048567"/>
    </source>
</evidence>
<evidence type="ECO:0000256" key="7">
    <source>
        <dbReference type="ARBA" id="ARBA00022777"/>
    </source>
</evidence>
<evidence type="ECO:0000256" key="3">
    <source>
        <dbReference type="ARBA" id="ARBA00012154"/>
    </source>
</evidence>
<feature type="binding site" evidence="11">
    <location>
        <position position="157"/>
    </location>
    <ligand>
        <name>ATP</name>
        <dbReference type="ChEBI" id="CHEBI:30616"/>
    </ligand>
</feature>
<name>A0A1R4ISA9_9MICO</name>
<organism evidence="12 13">
    <name type="scientific">Microbacterium esteraromaticum</name>
    <dbReference type="NCBI Taxonomy" id="57043"/>
    <lineage>
        <taxon>Bacteria</taxon>
        <taxon>Bacillati</taxon>
        <taxon>Actinomycetota</taxon>
        <taxon>Actinomycetes</taxon>
        <taxon>Micrococcales</taxon>
        <taxon>Microbacteriaceae</taxon>
        <taxon>Microbacterium</taxon>
    </lineage>
</organism>
<evidence type="ECO:0000256" key="8">
    <source>
        <dbReference type="ARBA" id="ARBA00022840"/>
    </source>
</evidence>
<dbReference type="AlphaFoldDB" id="A0A1R4ISA9"/>
<dbReference type="GO" id="GO:0000287">
    <property type="term" value="F:magnesium ion binding"/>
    <property type="evidence" value="ECO:0007669"/>
    <property type="project" value="UniProtKB-UniRule"/>
</dbReference>
<evidence type="ECO:0000256" key="2">
    <source>
        <dbReference type="ARBA" id="ARBA00006997"/>
    </source>
</evidence>
<feature type="binding site" evidence="11">
    <location>
        <position position="120"/>
    </location>
    <ligand>
        <name>ATP</name>
        <dbReference type="ChEBI" id="CHEBI:30616"/>
    </ligand>
</feature>
<proteinExistence type="inferred from homology"/>
<sequence>MMSTPELPPTLVLIGPMAAGKTSVGRRAARLLEVPFIDTDKRIAAVHGPIPEIFATRGEEHFRELERLAVAEAVGEGGVISLGGGAVTDAGTRELLAQHPTVFLTVTEDAVSHRIRGAGRPLLAGEEDPVKRWRTIFEKRRHWYEEVADLTVDTSRRPMRMLAEEIVAWRKEQS</sequence>
<evidence type="ECO:0000256" key="5">
    <source>
        <dbReference type="ARBA" id="ARBA00022679"/>
    </source>
</evidence>
<dbReference type="GO" id="GO:0005829">
    <property type="term" value="C:cytosol"/>
    <property type="evidence" value="ECO:0007669"/>
    <property type="project" value="TreeGrafter"/>
</dbReference>
<comment type="subunit">
    <text evidence="11">Monomer.</text>
</comment>
<dbReference type="Proteomes" id="UP000196320">
    <property type="component" value="Unassembled WGS sequence"/>
</dbReference>
<comment type="catalytic activity">
    <reaction evidence="10 11">
        <text>shikimate + ATP = 3-phosphoshikimate + ADP + H(+)</text>
        <dbReference type="Rhea" id="RHEA:13121"/>
        <dbReference type="ChEBI" id="CHEBI:15378"/>
        <dbReference type="ChEBI" id="CHEBI:30616"/>
        <dbReference type="ChEBI" id="CHEBI:36208"/>
        <dbReference type="ChEBI" id="CHEBI:145989"/>
        <dbReference type="ChEBI" id="CHEBI:456216"/>
        <dbReference type="EC" id="2.7.1.71"/>
    </reaction>
</comment>
<evidence type="ECO:0000313" key="12">
    <source>
        <dbReference type="EMBL" id="SJN22727.1"/>
    </source>
</evidence>
<dbReference type="GO" id="GO:0008652">
    <property type="term" value="P:amino acid biosynthetic process"/>
    <property type="evidence" value="ECO:0007669"/>
    <property type="project" value="UniProtKB-KW"/>
</dbReference>
<dbReference type="GO" id="GO:0009073">
    <property type="term" value="P:aromatic amino acid family biosynthetic process"/>
    <property type="evidence" value="ECO:0007669"/>
    <property type="project" value="UniProtKB-KW"/>
</dbReference>
<dbReference type="InterPro" id="IPR031322">
    <property type="entry name" value="Shikimate/glucono_kinase"/>
</dbReference>
<dbReference type="InterPro" id="IPR023000">
    <property type="entry name" value="Shikimate_kinase_CS"/>
</dbReference>
<dbReference type="PRINTS" id="PR01100">
    <property type="entry name" value="SHIKIMTKNASE"/>
</dbReference>
<feature type="binding site" evidence="11">
    <location>
        <position position="140"/>
    </location>
    <ligand>
        <name>substrate</name>
    </ligand>
</feature>
<keyword evidence="7 11" id="KW-0418">Kinase</keyword>
<evidence type="ECO:0000313" key="13">
    <source>
        <dbReference type="Proteomes" id="UP000196320"/>
    </source>
</evidence>
<dbReference type="HAMAP" id="MF_00109">
    <property type="entry name" value="Shikimate_kinase"/>
    <property type="match status" value="1"/>
</dbReference>
<comment type="pathway">
    <text evidence="1 11">Metabolic intermediate biosynthesis; chorismate biosynthesis; chorismate from D-erythrose 4-phosphate and phosphoenolpyruvate: step 5/7.</text>
</comment>
<accession>A0A1R4ISA9</accession>
<feature type="binding site" evidence="11">
    <location>
        <position position="84"/>
    </location>
    <ligand>
        <name>substrate</name>
    </ligand>
</feature>
<dbReference type="EMBL" id="FUKO01000012">
    <property type="protein sequence ID" value="SJN22727.1"/>
    <property type="molecule type" value="Genomic_DNA"/>
</dbReference>
<dbReference type="SUPFAM" id="SSF52540">
    <property type="entry name" value="P-loop containing nucleoside triphosphate hydrolases"/>
    <property type="match status" value="1"/>
</dbReference>
<feature type="binding site" evidence="11">
    <location>
        <position position="63"/>
    </location>
    <ligand>
        <name>substrate</name>
    </ligand>
</feature>
<evidence type="ECO:0000256" key="9">
    <source>
        <dbReference type="ARBA" id="ARBA00023141"/>
    </source>
</evidence>
<dbReference type="CDD" id="cd00464">
    <property type="entry name" value="SK"/>
    <property type="match status" value="1"/>
</dbReference>
<dbReference type="PANTHER" id="PTHR21087:SF16">
    <property type="entry name" value="SHIKIMATE KINASE 1, CHLOROPLASTIC"/>
    <property type="match status" value="1"/>
</dbReference>
<feature type="binding site" evidence="11">
    <location>
        <begin position="18"/>
        <end position="23"/>
    </location>
    <ligand>
        <name>ATP</name>
        <dbReference type="ChEBI" id="CHEBI:30616"/>
    </ligand>
</feature>
<protein>
    <recommendedName>
        <fullName evidence="3 11">Shikimate kinase</fullName>
        <shortName evidence="11">SK</shortName>
        <ecNumber evidence="3 11">2.7.1.71</ecNumber>
    </recommendedName>
</protein>
<dbReference type="InterPro" id="IPR027417">
    <property type="entry name" value="P-loop_NTPase"/>
</dbReference>
<keyword evidence="8 11" id="KW-0067">ATP-binding</keyword>
<feature type="binding site" evidence="11">
    <location>
        <position position="22"/>
    </location>
    <ligand>
        <name>Mg(2+)</name>
        <dbReference type="ChEBI" id="CHEBI:18420"/>
    </ligand>
</feature>
<comment type="similarity">
    <text evidence="2 11">Belongs to the shikimate kinase family.</text>
</comment>
<dbReference type="GO" id="GO:0004765">
    <property type="term" value="F:shikimate kinase activity"/>
    <property type="evidence" value="ECO:0007669"/>
    <property type="project" value="UniProtKB-UniRule"/>
</dbReference>
<evidence type="ECO:0000256" key="11">
    <source>
        <dbReference type="HAMAP-Rule" id="MF_00109"/>
    </source>
</evidence>
<evidence type="ECO:0000256" key="6">
    <source>
        <dbReference type="ARBA" id="ARBA00022741"/>
    </source>
</evidence>
<keyword evidence="13" id="KW-1185">Reference proteome</keyword>